<comment type="caution">
    <text evidence="4">The sequence shown here is derived from an EMBL/GenBank/DDBJ whole genome shotgun (WGS) entry which is preliminary data.</text>
</comment>
<accession>A0A444UPA0</accession>
<organism evidence="4 5">
    <name type="scientific">Acipenser ruthenus</name>
    <name type="common">Sterlet sturgeon</name>
    <dbReference type="NCBI Taxonomy" id="7906"/>
    <lineage>
        <taxon>Eukaryota</taxon>
        <taxon>Metazoa</taxon>
        <taxon>Chordata</taxon>
        <taxon>Craniata</taxon>
        <taxon>Vertebrata</taxon>
        <taxon>Euteleostomi</taxon>
        <taxon>Actinopterygii</taxon>
        <taxon>Chondrostei</taxon>
        <taxon>Acipenseriformes</taxon>
        <taxon>Acipenseridae</taxon>
        <taxon>Acipenser</taxon>
    </lineage>
</organism>
<evidence type="ECO:0000313" key="4">
    <source>
        <dbReference type="EMBL" id="RXM36998.1"/>
    </source>
</evidence>
<keyword evidence="5" id="KW-1185">Reference proteome</keyword>
<keyword evidence="2 4" id="KW-0812">Transmembrane</keyword>
<dbReference type="PANTHER" id="PTHR36526:SF1">
    <property type="entry name" value="TRANSMEMBRANE PROTEIN 154"/>
    <property type="match status" value="1"/>
</dbReference>
<dbReference type="PANTHER" id="PTHR36526">
    <property type="entry name" value="TRANSMEMBRANE PROTEIN 154"/>
    <property type="match status" value="1"/>
</dbReference>
<feature type="chain" id="PRO_5019363555" evidence="3">
    <location>
        <begin position="19"/>
        <end position="339"/>
    </location>
</feature>
<dbReference type="Pfam" id="PF15102">
    <property type="entry name" value="TMEM154"/>
    <property type="match status" value="1"/>
</dbReference>
<feature type="region of interest" description="Disordered" evidence="1">
    <location>
        <begin position="294"/>
        <end position="315"/>
    </location>
</feature>
<feature type="transmembrane region" description="Helical" evidence="2">
    <location>
        <begin position="94"/>
        <end position="117"/>
    </location>
</feature>
<feature type="transmembrane region" description="Helical" evidence="2">
    <location>
        <begin position="217"/>
        <end position="240"/>
    </location>
</feature>
<dbReference type="InterPro" id="IPR053087">
    <property type="entry name" value="TMEM154-like"/>
</dbReference>
<sequence>MSFLLILLAAVFAGTVNCKDYSSFSKDLEDGSSWDVLEDSSLLSNGSVDLEAETPNEYIEKDLNSLGRSDSDAPGDSLTPPPNGLHPLFSSSNIYLAIAIPLVLLLMLLAVVIGVMIKRRKRNPMTLAYMKDFDQLHGVDTDTVKIESKDLEDGSSWDVLEDSSLLSNGSVDLEAETPNEYIEKDLNSLGRSDSDAPGDSLTPPPNGLHPLFSSSNIYLAIAIPLVLLLMLLAVVIGVMIKRRKRNPMTLAYMKDFDQLHGVDTDTVKIESPLFDDDIPSVLELDMEDLEKWMDTPKKPSETDGLPSVKEETDSKLRPDIKGVNMPFCYGLTFRGKPTL</sequence>
<dbReference type="EMBL" id="SCEB01214143">
    <property type="protein sequence ID" value="RXM36998.1"/>
    <property type="molecule type" value="Genomic_DNA"/>
</dbReference>
<protein>
    <submittedName>
        <fullName evidence="4">Transmembrane protein 154</fullName>
    </submittedName>
</protein>
<keyword evidence="2" id="KW-0472">Membrane</keyword>
<dbReference type="InterPro" id="IPR028064">
    <property type="entry name" value="TMEM154"/>
</dbReference>
<evidence type="ECO:0000256" key="3">
    <source>
        <dbReference type="SAM" id="SignalP"/>
    </source>
</evidence>
<keyword evidence="3" id="KW-0732">Signal</keyword>
<proteinExistence type="predicted"/>
<gene>
    <name evidence="4" type="ORF">EOD39_11320</name>
</gene>
<reference evidence="4 5" key="1">
    <citation type="submission" date="2019-01" db="EMBL/GenBank/DDBJ databases">
        <title>Draft Genome and Complete Hox-Cluster Characterization of the Sterlet Sturgeon (Acipenser ruthenus).</title>
        <authorList>
            <person name="Wei Q."/>
        </authorList>
    </citation>
    <scope>NUCLEOTIDE SEQUENCE [LARGE SCALE GENOMIC DNA]</scope>
    <source>
        <strain evidence="4">WHYD16114868_AA</strain>
        <tissue evidence="4">Blood</tissue>
    </source>
</reference>
<evidence type="ECO:0000256" key="2">
    <source>
        <dbReference type="SAM" id="Phobius"/>
    </source>
</evidence>
<dbReference type="Proteomes" id="UP000289886">
    <property type="component" value="Unassembled WGS sequence"/>
</dbReference>
<keyword evidence="2" id="KW-1133">Transmembrane helix</keyword>
<feature type="signal peptide" evidence="3">
    <location>
        <begin position="1"/>
        <end position="18"/>
    </location>
</feature>
<name>A0A444UPA0_ACIRT</name>
<dbReference type="AlphaFoldDB" id="A0A444UPA0"/>
<evidence type="ECO:0000256" key="1">
    <source>
        <dbReference type="SAM" id="MobiDB-lite"/>
    </source>
</evidence>
<evidence type="ECO:0000313" key="5">
    <source>
        <dbReference type="Proteomes" id="UP000289886"/>
    </source>
</evidence>